<evidence type="ECO:0000256" key="2">
    <source>
        <dbReference type="ARBA" id="ARBA00010838"/>
    </source>
</evidence>
<evidence type="ECO:0000256" key="1">
    <source>
        <dbReference type="ARBA" id="ARBA00000448"/>
    </source>
</evidence>
<sequence>MTTTNSTSIVNSFPSLPALARDDFPTNFAWGCSTSSFQIEGAATADGRAESIWDRFCQQPGKIRDGSNALVACDHYHRWPEDLDIAKQFGMNAYRFSIAWPRVISELGAKTNQRGLDFYSRLVDGMLERGLQPWATLYHWDLPQYLQELGGWERRATIDAYLEYADAVTRHLGDRVKNWITHNEPWCTAMHGNWDGMHAPGQQNFKAALQVCHHVLLSHGLAVPMIKSNVAQAQVGIALSLHPLRTASDKSEDRAAMQRHDGLRNRWFLDPLFGRGYPTDILEHCAADAPVMASGDLDVIATPIDFLGVNYYFPETIVDAPELPPLHTKLAILPDRERTDFAWEVAPDGMRELLVRIKNDYPKIPIFLTENGSSYDDKLEADGSVSDTRRRNYFIRHLDALKQARAEGVDVRGYFAWSLMDNFEWAEGYLRRFGMVYIDFVTQKRTVKESGRWFSAFLNQNK</sequence>
<evidence type="ECO:0000256" key="4">
    <source>
        <dbReference type="ARBA" id="ARBA00022801"/>
    </source>
</evidence>
<keyword evidence="5" id="KW-0136">Cellulose degradation</keyword>
<accession>A0ABV6IF95</accession>
<evidence type="ECO:0000256" key="7">
    <source>
        <dbReference type="ARBA" id="ARBA00023295"/>
    </source>
</evidence>
<keyword evidence="6" id="KW-0119">Carbohydrate metabolism</keyword>
<gene>
    <name evidence="10" type="ORF">ACFFJH_11820</name>
</gene>
<dbReference type="Gene3D" id="3.20.20.80">
    <property type="entry name" value="Glycosidases"/>
    <property type="match status" value="1"/>
</dbReference>
<evidence type="ECO:0000256" key="5">
    <source>
        <dbReference type="ARBA" id="ARBA00023001"/>
    </source>
</evidence>
<evidence type="ECO:0000256" key="6">
    <source>
        <dbReference type="ARBA" id="ARBA00023277"/>
    </source>
</evidence>
<comment type="caution">
    <text evidence="10">The sequence shown here is derived from an EMBL/GenBank/DDBJ whole genome shotgun (WGS) entry which is preliminary data.</text>
</comment>
<dbReference type="NCBIfam" id="TIGR03356">
    <property type="entry name" value="BGL"/>
    <property type="match status" value="1"/>
</dbReference>
<dbReference type="InterPro" id="IPR033132">
    <property type="entry name" value="GH_1_N_CS"/>
</dbReference>
<keyword evidence="11" id="KW-1185">Reference proteome</keyword>
<dbReference type="InterPro" id="IPR017853">
    <property type="entry name" value="GH"/>
</dbReference>
<dbReference type="RefSeq" id="WP_390212853.1">
    <property type="nucleotide sequence ID" value="NZ_JBHLXJ010000013.1"/>
</dbReference>
<evidence type="ECO:0000313" key="11">
    <source>
        <dbReference type="Proteomes" id="UP001589844"/>
    </source>
</evidence>
<protein>
    <recommendedName>
        <fullName evidence="3 9">Beta-glucosidase</fullName>
        <ecNumber evidence="3 9">3.2.1.21</ecNumber>
    </recommendedName>
</protein>
<dbReference type="PANTHER" id="PTHR10353">
    <property type="entry name" value="GLYCOSYL HYDROLASE"/>
    <property type="match status" value="1"/>
</dbReference>
<dbReference type="EMBL" id="JBHLXJ010000013">
    <property type="protein sequence ID" value="MFC0350499.1"/>
    <property type="molecule type" value="Genomic_DNA"/>
</dbReference>
<dbReference type="PANTHER" id="PTHR10353:SF36">
    <property type="entry name" value="LP05116P"/>
    <property type="match status" value="1"/>
</dbReference>
<dbReference type="PRINTS" id="PR00131">
    <property type="entry name" value="GLHYDRLASE1"/>
</dbReference>
<reference evidence="10 11" key="1">
    <citation type="submission" date="2024-09" db="EMBL/GenBank/DDBJ databases">
        <authorList>
            <person name="Sun Q."/>
            <person name="Mori K."/>
        </authorList>
    </citation>
    <scope>NUCLEOTIDE SEQUENCE [LARGE SCALE GENOMIC DNA]</scope>
    <source>
        <strain evidence="10 11">CCM 8677</strain>
    </source>
</reference>
<dbReference type="EC" id="3.2.1.21" evidence="3 9"/>
<organism evidence="10 11">
    <name type="scientific">Undibacterium danionis</name>
    <dbReference type="NCBI Taxonomy" id="1812100"/>
    <lineage>
        <taxon>Bacteria</taxon>
        <taxon>Pseudomonadati</taxon>
        <taxon>Pseudomonadota</taxon>
        <taxon>Betaproteobacteria</taxon>
        <taxon>Burkholderiales</taxon>
        <taxon>Oxalobacteraceae</taxon>
        <taxon>Undibacterium</taxon>
    </lineage>
</organism>
<keyword evidence="8" id="KW-0624">Polysaccharide degradation</keyword>
<evidence type="ECO:0000313" key="10">
    <source>
        <dbReference type="EMBL" id="MFC0350499.1"/>
    </source>
</evidence>
<dbReference type="InterPro" id="IPR017736">
    <property type="entry name" value="Glyco_hydro_1_beta-glucosidase"/>
</dbReference>
<keyword evidence="4 9" id="KW-0378">Hydrolase</keyword>
<name>A0ABV6IF95_9BURK</name>
<dbReference type="GO" id="GO:0008422">
    <property type="term" value="F:beta-glucosidase activity"/>
    <property type="evidence" value="ECO:0007669"/>
    <property type="project" value="UniProtKB-EC"/>
</dbReference>
<proteinExistence type="inferred from homology"/>
<evidence type="ECO:0000256" key="9">
    <source>
        <dbReference type="RuleBase" id="RU361175"/>
    </source>
</evidence>
<dbReference type="Proteomes" id="UP001589844">
    <property type="component" value="Unassembled WGS sequence"/>
</dbReference>
<evidence type="ECO:0000256" key="3">
    <source>
        <dbReference type="ARBA" id="ARBA00012744"/>
    </source>
</evidence>
<comment type="similarity">
    <text evidence="2 9">Belongs to the glycosyl hydrolase 1 family.</text>
</comment>
<dbReference type="SUPFAM" id="SSF51445">
    <property type="entry name" value="(Trans)glycosidases"/>
    <property type="match status" value="1"/>
</dbReference>
<comment type="catalytic activity">
    <reaction evidence="1 9">
        <text>Hydrolysis of terminal, non-reducing beta-D-glucosyl residues with release of beta-D-glucose.</text>
        <dbReference type="EC" id="3.2.1.21"/>
    </reaction>
</comment>
<evidence type="ECO:0000256" key="8">
    <source>
        <dbReference type="ARBA" id="ARBA00023326"/>
    </source>
</evidence>
<dbReference type="PROSITE" id="PS00653">
    <property type="entry name" value="GLYCOSYL_HYDROL_F1_2"/>
    <property type="match status" value="1"/>
</dbReference>
<keyword evidence="7 9" id="KW-0326">Glycosidase</keyword>
<dbReference type="InterPro" id="IPR001360">
    <property type="entry name" value="Glyco_hydro_1"/>
</dbReference>
<dbReference type="Pfam" id="PF00232">
    <property type="entry name" value="Glyco_hydro_1"/>
    <property type="match status" value="1"/>
</dbReference>